<dbReference type="AlphaFoldDB" id="A0A835DP33"/>
<reference evidence="2 3" key="1">
    <citation type="submission" date="2020-04" db="EMBL/GenBank/DDBJ databases">
        <title>Plant Genome Project.</title>
        <authorList>
            <person name="Zhang R.-G."/>
        </authorList>
    </citation>
    <scope>NUCLEOTIDE SEQUENCE [LARGE SCALE GENOMIC DNA]</scope>
    <source>
        <strain evidence="2">YNK0</strain>
        <tissue evidence="2">Leaf</tissue>
    </source>
</reference>
<evidence type="ECO:0000313" key="2">
    <source>
        <dbReference type="EMBL" id="KAF8410641.1"/>
    </source>
</evidence>
<sequence length="350" mass="38421">MFRSRSLSHINRSVHGFGVSHSRREAMKEPNICDMNHLDADVRLPPRKRLLAGLKKQSCDSDPPLLSLPSISNDFSNRLRDLLGSNSKSPHTSDEEIVNASRSAALAAAEVAAVARAAAEEKAAVAAKAAAAAKSALELLASFSEKTSCKKRGVMKNRSKKHVPVKLLYKRHQTAKKRETDEELAHRLHRAMNSSPRISKNSVNYDCKNHHDKKHKNVLALERNGVASGKIVGEGNMPSTTDRNSESDEVESEGSFQEVKYITKVDKQTLECSKADCPKIDKFPANGEAEASHSVEKYCSSLEDTSTIGIMRGKIKRKKLSLSLCAIRDLANSKEEPESKGSLLNEEPKG</sequence>
<feature type="region of interest" description="Disordered" evidence="1">
    <location>
        <begin position="229"/>
        <end position="254"/>
    </location>
</feature>
<gene>
    <name evidence="2" type="ORF">HHK36_003173</name>
</gene>
<dbReference type="PANTHER" id="PTHR35477">
    <property type="entry name" value="OS06G0728500 PROTEIN"/>
    <property type="match status" value="1"/>
</dbReference>
<organism evidence="2 3">
    <name type="scientific">Tetracentron sinense</name>
    <name type="common">Spur-leaf</name>
    <dbReference type="NCBI Taxonomy" id="13715"/>
    <lineage>
        <taxon>Eukaryota</taxon>
        <taxon>Viridiplantae</taxon>
        <taxon>Streptophyta</taxon>
        <taxon>Embryophyta</taxon>
        <taxon>Tracheophyta</taxon>
        <taxon>Spermatophyta</taxon>
        <taxon>Magnoliopsida</taxon>
        <taxon>Trochodendrales</taxon>
        <taxon>Trochodendraceae</taxon>
        <taxon>Tetracentron</taxon>
    </lineage>
</organism>
<dbReference type="Proteomes" id="UP000655225">
    <property type="component" value="Unassembled WGS sequence"/>
</dbReference>
<proteinExistence type="predicted"/>
<name>A0A835DP33_TETSI</name>
<evidence type="ECO:0000256" key="1">
    <source>
        <dbReference type="SAM" id="MobiDB-lite"/>
    </source>
</evidence>
<dbReference type="OrthoDB" id="1910495at2759"/>
<protein>
    <submittedName>
        <fullName evidence="2">Uncharacterized protein</fullName>
    </submittedName>
</protein>
<evidence type="ECO:0000313" key="3">
    <source>
        <dbReference type="Proteomes" id="UP000655225"/>
    </source>
</evidence>
<comment type="caution">
    <text evidence="2">The sequence shown here is derived from an EMBL/GenBank/DDBJ whole genome shotgun (WGS) entry which is preliminary data.</text>
</comment>
<dbReference type="EMBL" id="JABCRI010000002">
    <property type="protein sequence ID" value="KAF8410641.1"/>
    <property type="molecule type" value="Genomic_DNA"/>
</dbReference>
<accession>A0A835DP33</accession>
<dbReference type="PANTHER" id="PTHR35477:SF1">
    <property type="entry name" value="OS06G0728500 PROTEIN"/>
    <property type="match status" value="1"/>
</dbReference>
<keyword evidence="3" id="KW-1185">Reference proteome</keyword>
<dbReference type="OMA" id="ICDVNHL"/>